<name>A0A1C3VFY4_9BRAD</name>
<dbReference type="Pfam" id="PF13439">
    <property type="entry name" value="Glyco_transf_4"/>
    <property type="match status" value="1"/>
</dbReference>
<proteinExistence type="predicted"/>
<sequence length="425" mass="47469">MKVLLTSTLYPTPQAPKIVGGAEIFARRFAEGLVQRGDEVEVIRAASTPHQAPETCDGINVYSAPVRNVYLPFTEQKNVALRSIWHAVDDWQMQAPLIAERIRAFKPDVLHSNNLSGLTTAVWRVAAQLGVPVLHTLHDYYLTCPRCSRFENGRSCEHTCTSCGILSFHRKRATHWLSAVVGVSERVLSIHTDMGMFSETPIRTVIRNASTEPPQEPYPRPICTTEVTFGFIGRLTEEKGIENLMRALALLPRDRIRMLIAGRVSDEEQRRLRTLAPDARIEFMGFVAPDDFYKQVDVVVAPSIWHDPGPLVVADAKAAGRPLLGTRFGGMPEVIEHGMTGWLTEADPQSLARSMLAVAADPHKIDEISRRLIADTNKWIFSDVLSSYKTLYEQLREQRMSHVRAATAEAPHGPSVVGKERLIPR</sequence>
<reference evidence="3" key="1">
    <citation type="submission" date="2016-08" db="EMBL/GenBank/DDBJ databases">
        <authorList>
            <person name="Varghese N."/>
            <person name="Submissions Spin"/>
        </authorList>
    </citation>
    <scope>NUCLEOTIDE SEQUENCE [LARGE SCALE GENOMIC DNA]</scope>
    <source>
        <strain evidence="3">ERR11</strain>
    </source>
</reference>
<dbReference type="PANTHER" id="PTHR45947">
    <property type="entry name" value="SULFOQUINOVOSYL TRANSFERASE SQD2"/>
    <property type="match status" value="1"/>
</dbReference>
<dbReference type="InterPro" id="IPR028098">
    <property type="entry name" value="Glyco_trans_4-like_N"/>
</dbReference>
<dbReference type="Gene3D" id="3.40.50.2000">
    <property type="entry name" value="Glycogen Phosphorylase B"/>
    <property type="match status" value="2"/>
</dbReference>
<dbReference type="InterPro" id="IPR050194">
    <property type="entry name" value="Glycosyltransferase_grp1"/>
</dbReference>
<dbReference type="PANTHER" id="PTHR45947:SF13">
    <property type="entry name" value="TRANSFERASE"/>
    <property type="match status" value="1"/>
</dbReference>
<dbReference type="GO" id="GO:0016757">
    <property type="term" value="F:glycosyltransferase activity"/>
    <property type="evidence" value="ECO:0007669"/>
    <property type="project" value="UniProtKB-ARBA"/>
</dbReference>
<protein>
    <submittedName>
        <fullName evidence="2">Glycosyltransferase involved in cell wall bisynthesis</fullName>
    </submittedName>
</protein>
<dbReference type="AlphaFoldDB" id="A0A1C3VFY4"/>
<feature type="domain" description="Glycosyltransferase subfamily 4-like N-terminal" evidence="1">
    <location>
        <begin position="19"/>
        <end position="200"/>
    </location>
</feature>
<dbReference type="Proteomes" id="UP000199184">
    <property type="component" value="Unassembled WGS sequence"/>
</dbReference>
<evidence type="ECO:0000259" key="1">
    <source>
        <dbReference type="Pfam" id="PF13439"/>
    </source>
</evidence>
<gene>
    <name evidence="2" type="ORF">GA0061098_1004156</name>
</gene>
<dbReference type="EMBL" id="FMAI01000004">
    <property type="protein sequence ID" value="SCB26537.1"/>
    <property type="molecule type" value="Genomic_DNA"/>
</dbReference>
<dbReference type="SUPFAM" id="SSF53756">
    <property type="entry name" value="UDP-Glycosyltransferase/glycogen phosphorylase"/>
    <property type="match status" value="1"/>
</dbReference>
<organism evidence="2 3">
    <name type="scientific">Bradyrhizobium shewense</name>
    <dbReference type="NCBI Taxonomy" id="1761772"/>
    <lineage>
        <taxon>Bacteria</taxon>
        <taxon>Pseudomonadati</taxon>
        <taxon>Pseudomonadota</taxon>
        <taxon>Alphaproteobacteria</taxon>
        <taxon>Hyphomicrobiales</taxon>
        <taxon>Nitrobacteraceae</taxon>
        <taxon>Bradyrhizobium</taxon>
    </lineage>
</organism>
<dbReference type="CDD" id="cd03823">
    <property type="entry name" value="GT4_ExpE7-like"/>
    <property type="match status" value="1"/>
</dbReference>
<dbReference type="Pfam" id="PF13692">
    <property type="entry name" value="Glyco_trans_1_4"/>
    <property type="match status" value="1"/>
</dbReference>
<evidence type="ECO:0000313" key="3">
    <source>
        <dbReference type="Proteomes" id="UP000199184"/>
    </source>
</evidence>
<keyword evidence="2" id="KW-0808">Transferase</keyword>
<keyword evidence="3" id="KW-1185">Reference proteome</keyword>
<evidence type="ECO:0000313" key="2">
    <source>
        <dbReference type="EMBL" id="SCB26537.1"/>
    </source>
</evidence>
<dbReference type="RefSeq" id="WP_091956164.1">
    <property type="nucleotide sequence ID" value="NZ_FMAI01000004.1"/>
</dbReference>
<accession>A0A1C3VFY4</accession>